<evidence type="ECO:0000313" key="2">
    <source>
        <dbReference type="EMBL" id="NEN25847.1"/>
    </source>
</evidence>
<feature type="non-terminal residue" evidence="2">
    <location>
        <position position="1"/>
    </location>
</feature>
<feature type="non-terminal residue" evidence="2">
    <location>
        <position position="1423"/>
    </location>
</feature>
<comment type="caution">
    <text evidence="2">The sequence shown here is derived from an EMBL/GenBank/DDBJ whole genome shotgun (WGS) entry which is preliminary data.</text>
</comment>
<dbReference type="EMBL" id="JAAGVY010000093">
    <property type="protein sequence ID" value="NEN25847.1"/>
    <property type="molecule type" value="Genomic_DNA"/>
</dbReference>
<proteinExistence type="predicted"/>
<dbReference type="Pfam" id="PF20041">
    <property type="entry name" value="DUF6443"/>
    <property type="match status" value="1"/>
</dbReference>
<reference evidence="2 3" key="1">
    <citation type="submission" date="2020-02" db="EMBL/GenBank/DDBJ databases">
        <title>Out from the shadows clarifying the taxonomy of the family Cryomorphaceae and related taxa by utilizing the GTDB taxonomic framework.</title>
        <authorList>
            <person name="Bowman J.P."/>
        </authorList>
    </citation>
    <scope>NUCLEOTIDE SEQUENCE [LARGE SCALE GENOMIC DNA]</scope>
    <source>
        <strain evidence="2 3">QSSC 1-22</strain>
    </source>
</reference>
<gene>
    <name evidence="2" type="ORF">G3O08_20360</name>
</gene>
<dbReference type="Proteomes" id="UP000486602">
    <property type="component" value="Unassembled WGS sequence"/>
</dbReference>
<organism evidence="2 3">
    <name type="scientific">Cryomorpha ignava</name>
    <dbReference type="NCBI Taxonomy" id="101383"/>
    <lineage>
        <taxon>Bacteria</taxon>
        <taxon>Pseudomonadati</taxon>
        <taxon>Bacteroidota</taxon>
        <taxon>Flavobacteriia</taxon>
        <taxon>Flavobacteriales</taxon>
        <taxon>Cryomorphaceae</taxon>
        <taxon>Cryomorpha</taxon>
    </lineage>
</organism>
<keyword evidence="3" id="KW-1185">Reference proteome</keyword>
<feature type="domain" description="DUF6443" evidence="1">
    <location>
        <begin position="1177"/>
        <end position="1312"/>
    </location>
</feature>
<name>A0A7K3WVZ5_9FLAO</name>
<dbReference type="InterPro" id="IPR045619">
    <property type="entry name" value="DUF6443"/>
</dbReference>
<sequence length="1423" mass="161184">TLIYNGQGRKFNETATCVGYGWQLDIGSSLKRQVNGMPDDVPYEYSAFHNFKYTRGFLNHNLESSNIIDNGGNDLITNAGKGALDFQPDIFHYTLPGSSSKFSLARGSAPCDGEVIGDAVEYQKTSNNITTNYSLIDNPNNSTDYGCFDFFLDIEGFTIKNENGIEYTFQKGDRILSQAAIDSPCEDDATCKRPIEYFDTWSISQIKNLHDDVLASFQYASNSHPYSQINRAVSISHFPADVSQNSSRTEYDESIDYVKFINRIDFIKGYILFTRSQNSDGYPYLEKIEYFTNSDDLIGKVKFEYDHTIGSEFTLQNIQYLNSDLVVYNKIDFTYRDGVTRQINNNDFDHWGYINGINQNATVPLSFDGPNLGNLNQANRSSNLSTTEHRILKDIQYSNGSKESFEYELNQFGRLAGQTIDLPQPITKTYTAGYNEVSNWIEDVSNPDGGYYTWVSLAGSNFNYLEVETDQYVNFQINHDGYNYTDPYNDCDRRIEVKIVKHYTGNPPTFILSDDDNDIYLEEGTYLIYARQTVNELPTNITTNIYQECPSQYTISFDYPNGLTAGGLRIKAVTKIDGNGSRYLTRYKYDRFDEPGVSSGILLTPYIYHAWIQENLSGSSQGPNPYGIGTASNMINNLLFQSGPVMYLNVETETIGYDINGSTISSSETIGKSRTTFRFADNAYSNRTYPYAPIQIPDNTFGIPQKQEIYNADNKKISEIIYSYDFLRDNSNFYVIFGEIEGTKFALRKLNWSVPQSTLSKYYARQSYTLDSKFFYLKTKIVRNYDEEENLIEEKETAYDYRSDGIHLKPIQITSTLPNGSQSIIRNKFIGDFPFTQSNAPQGAYAGTIQTLWRNKLYSLPIEQAIFIKKSGDVEKLLTSRMILYESTNGVDIPIAKLRKSTKLEEPLANYEMSHKIDMGNEDDELYIPEVLSDDIEFTIVNDNNLVVESRNSDDLYNSLLLNHQADGTVAKIYDGKLANSRYTSFEDDDFFGGWNISEENIVDAPDFSYALTGDKYYNLGTVDGNDGDFDSGNLLPKGKYILSYWSKGNVSTSYGSGSVELENSSFSEGDWNYNEKIIEWTSNDNSISITGDGNIDELRLHELNATMQTQGNFADGKLKYESSITGNVVTYEYDVKGRLEWVLNRKRNVIEHHQYGEKEISDPNSYNKHTLYTAKDAARTKTNIRTAGEQYVAKHIEFTDGLGRFRQAIDFGVYNYGTKRVSFVEYDSFGRSLTKYLPYYYADNESDTDYIPDASSQQLNYYSNQTDPNEESTAPFAITKVETSPLQRPTEIGGVGEELQPENGHGTQIAYGWNTSSDNIRKWQYDASNAAAYGDSHYAPNELRKETITDPDGRIISLFTDARGRKVATTMVAELRLDGARAYTGNVGSGGTLIEKKLTSYTVYDDFGRVVFDIPAKAMEEL</sequence>
<evidence type="ECO:0000259" key="1">
    <source>
        <dbReference type="Pfam" id="PF20041"/>
    </source>
</evidence>
<accession>A0A7K3WVZ5</accession>
<evidence type="ECO:0000313" key="3">
    <source>
        <dbReference type="Proteomes" id="UP000486602"/>
    </source>
</evidence>
<protein>
    <recommendedName>
        <fullName evidence="1">DUF6443 domain-containing protein</fullName>
    </recommendedName>
</protein>
<dbReference type="RefSeq" id="WP_204336973.1">
    <property type="nucleotide sequence ID" value="NZ_JAAGVY010000093.1"/>
</dbReference>